<keyword evidence="8 11" id="KW-0645">Protease</keyword>
<name>A0AAU7NXW9_9GAMM</name>
<evidence type="ECO:0000256" key="8">
    <source>
        <dbReference type="ARBA" id="ARBA00022670"/>
    </source>
</evidence>
<gene>
    <name evidence="15" type="primary">pip</name>
    <name evidence="15" type="ORF">Q9L42_006890</name>
</gene>
<keyword evidence="6 11" id="KW-0031">Aminopeptidase</keyword>
<dbReference type="RefSeq" id="WP_305909168.1">
    <property type="nucleotide sequence ID" value="NZ_CP157743.1"/>
</dbReference>
<feature type="domain" description="AB hydrolase-1" evidence="14">
    <location>
        <begin position="36"/>
        <end position="296"/>
    </location>
</feature>
<keyword evidence="7 11" id="KW-0963">Cytoplasm</keyword>
<proteinExistence type="inferred from homology"/>
<evidence type="ECO:0000313" key="16">
    <source>
        <dbReference type="Proteomes" id="UP001225378"/>
    </source>
</evidence>
<dbReference type="SUPFAM" id="SSF53474">
    <property type="entry name" value="alpha/beta-Hydrolases"/>
    <property type="match status" value="1"/>
</dbReference>
<evidence type="ECO:0000256" key="4">
    <source>
        <dbReference type="ARBA" id="ARBA00012568"/>
    </source>
</evidence>
<reference evidence="15 16" key="1">
    <citation type="journal article" date="2024" name="Microbiology">
        <title>Methylomarinum rosea sp. nov., a novel halophilic methanotrophic bacterium from the hypersaline Lake Elton.</title>
        <authorList>
            <person name="Suleimanov R.Z."/>
            <person name="Oshkin I.Y."/>
            <person name="Danilova O.V."/>
            <person name="Suzina N.E."/>
            <person name="Dedysh S.N."/>
        </authorList>
    </citation>
    <scope>NUCLEOTIDE SEQUENCE [LARGE SCALE GENOMIC DNA]</scope>
    <source>
        <strain evidence="15 16">Ch1-1</strain>
    </source>
</reference>
<organism evidence="15 16">
    <name type="scientific">Methylomarinum roseum</name>
    <dbReference type="NCBI Taxonomy" id="3067653"/>
    <lineage>
        <taxon>Bacteria</taxon>
        <taxon>Pseudomonadati</taxon>
        <taxon>Pseudomonadota</taxon>
        <taxon>Gammaproteobacteria</taxon>
        <taxon>Methylococcales</taxon>
        <taxon>Methylococcaceae</taxon>
        <taxon>Methylomarinum</taxon>
    </lineage>
</organism>
<dbReference type="EC" id="3.4.11.5" evidence="4 11"/>
<evidence type="ECO:0000256" key="11">
    <source>
        <dbReference type="PIRNR" id="PIRNR006431"/>
    </source>
</evidence>
<dbReference type="GO" id="GO:0005737">
    <property type="term" value="C:cytoplasm"/>
    <property type="evidence" value="ECO:0007669"/>
    <property type="project" value="UniProtKB-SubCell"/>
</dbReference>
<evidence type="ECO:0000256" key="10">
    <source>
        <dbReference type="ARBA" id="ARBA00029605"/>
    </source>
</evidence>
<dbReference type="PIRSF" id="PIRSF006431">
    <property type="entry name" value="Pept_S33"/>
    <property type="match status" value="1"/>
</dbReference>
<protein>
    <recommendedName>
        <fullName evidence="5 11">Proline iminopeptidase</fullName>
        <shortName evidence="11">PIP</shortName>
        <ecNumber evidence="4 11">3.4.11.5</ecNumber>
    </recommendedName>
    <alternativeName>
        <fullName evidence="10 11">Prolyl aminopeptidase</fullName>
    </alternativeName>
</protein>
<dbReference type="Pfam" id="PF00561">
    <property type="entry name" value="Abhydrolase_1"/>
    <property type="match status" value="1"/>
</dbReference>
<dbReference type="PANTHER" id="PTHR43722">
    <property type="entry name" value="PROLINE IMINOPEPTIDASE"/>
    <property type="match status" value="1"/>
</dbReference>
<dbReference type="InterPro" id="IPR029058">
    <property type="entry name" value="AB_hydrolase_fold"/>
</dbReference>
<keyword evidence="9 11" id="KW-0378">Hydrolase</keyword>
<feature type="active site" evidence="12">
    <location>
        <position position="265"/>
    </location>
</feature>
<feature type="active site" description="Nucleophile" evidence="12">
    <location>
        <position position="110"/>
    </location>
</feature>
<evidence type="ECO:0000256" key="6">
    <source>
        <dbReference type="ARBA" id="ARBA00022438"/>
    </source>
</evidence>
<evidence type="ECO:0000256" key="2">
    <source>
        <dbReference type="ARBA" id="ARBA00004496"/>
    </source>
</evidence>
<comment type="similarity">
    <text evidence="3 11 13">Belongs to the peptidase S33 family.</text>
</comment>
<keyword evidence="16" id="KW-1185">Reference proteome</keyword>
<evidence type="ECO:0000256" key="13">
    <source>
        <dbReference type="RuleBase" id="RU003421"/>
    </source>
</evidence>
<evidence type="ECO:0000256" key="7">
    <source>
        <dbReference type="ARBA" id="ARBA00022490"/>
    </source>
</evidence>
<dbReference type="PRINTS" id="PR00793">
    <property type="entry name" value="PROAMNOPTASE"/>
</dbReference>
<dbReference type="Proteomes" id="UP001225378">
    <property type="component" value="Chromosome"/>
</dbReference>
<dbReference type="EMBL" id="CP157743">
    <property type="protein sequence ID" value="XBS21844.1"/>
    <property type="molecule type" value="Genomic_DNA"/>
</dbReference>
<sequence>MKSLYPEIEPFHSFLLETDSVHQVYVEQCGNAQGFPVIFLHGGPCSGCRPDHRRFFDPERYHIILMDQRGCGRSEPFGELQDNTTQELIDDMERIRQRLHIERWLLFGGSWGGALALLYAQQHRRHVAGMVIRGVFLARQRDLDWFIKDGAGRIYPEQWQALVSSIPESQRADLLAGLCDTAFGADEVAKRRMTRAWMAWGGQTALGADYQADDGPEHITENMVRQVQMEMHFAKNRYFIAENQILERCAALQNIPTVIVHGRNDLVCPMEAGYSLANALPEAEYIVLPAAGHVAQGKEMIDALVSATDRILPCMK</sequence>
<dbReference type="NCBIfam" id="TIGR01249">
    <property type="entry name" value="pro_imino_pep_1"/>
    <property type="match status" value="1"/>
</dbReference>
<comment type="catalytic activity">
    <reaction evidence="1 11 13">
        <text>Release of N-terminal proline from a peptide.</text>
        <dbReference type="EC" id="3.4.11.5"/>
    </reaction>
</comment>
<dbReference type="AlphaFoldDB" id="A0AAU7NXW9"/>
<feature type="active site" description="Proton donor" evidence="12">
    <location>
        <position position="293"/>
    </location>
</feature>
<dbReference type="InterPro" id="IPR000073">
    <property type="entry name" value="AB_hydrolase_1"/>
</dbReference>
<evidence type="ECO:0000256" key="5">
    <source>
        <dbReference type="ARBA" id="ARBA00021843"/>
    </source>
</evidence>
<evidence type="ECO:0000256" key="9">
    <source>
        <dbReference type="ARBA" id="ARBA00022801"/>
    </source>
</evidence>
<evidence type="ECO:0000256" key="1">
    <source>
        <dbReference type="ARBA" id="ARBA00001585"/>
    </source>
</evidence>
<evidence type="ECO:0000256" key="12">
    <source>
        <dbReference type="PIRSR" id="PIRSR006431-1"/>
    </source>
</evidence>
<comment type="subcellular location">
    <subcellularLocation>
        <location evidence="2 11">Cytoplasm</location>
    </subcellularLocation>
</comment>
<dbReference type="PANTHER" id="PTHR43722:SF1">
    <property type="entry name" value="PROLINE IMINOPEPTIDASE"/>
    <property type="match status" value="1"/>
</dbReference>
<evidence type="ECO:0000313" key="15">
    <source>
        <dbReference type="EMBL" id="XBS21844.1"/>
    </source>
</evidence>
<evidence type="ECO:0000259" key="14">
    <source>
        <dbReference type="Pfam" id="PF00561"/>
    </source>
</evidence>
<evidence type="ECO:0000256" key="3">
    <source>
        <dbReference type="ARBA" id="ARBA00010088"/>
    </source>
</evidence>
<dbReference type="KEGG" id="mech:Q9L42_006890"/>
<dbReference type="Gene3D" id="3.40.50.1820">
    <property type="entry name" value="alpha/beta hydrolase"/>
    <property type="match status" value="1"/>
</dbReference>
<accession>A0AAU7NXW9</accession>
<dbReference type="InterPro" id="IPR005944">
    <property type="entry name" value="Pro_iminopeptidase"/>
</dbReference>
<dbReference type="InterPro" id="IPR002410">
    <property type="entry name" value="Peptidase_S33"/>
</dbReference>
<dbReference type="GO" id="GO:0004177">
    <property type="term" value="F:aminopeptidase activity"/>
    <property type="evidence" value="ECO:0007669"/>
    <property type="project" value="UniProtKB-UniRule"/>
</dbReference>
<dbReference type="GO" id="GO:0006508">
    <property type="term" value="P:proteolysis"/>
    <property type="evidence" value="ECO:0007669"/>
    <property type="project" value="UniProtKB-KW"/>
</dbReference>